<proteinExistence type="inferred from homology"/>
<dbReference type="Gene3D" id="3.40.50.300">
    <property type="entry name" value="P-loop containing nucleotide triphosphate hydrolases"/>
    <property type="match status" value="2"/>
</dbReference>
<comment type="similarity">
    <text evidence="1">Belongs to the helicase family. UvrD subfamily.</text>
</comment>
<keyword evidence="6" id="KW-0238">DNA-binding</keyword>
<dbReference type="CDD" id="cd18807">
    <property type="entry name" value="SF1_C_UvrD"/>
    <property type="match status" value="1"/>
</dbReference>
<dbReference type="Gene3D" id="1.10.10.160">
    <property type="match status" value="1"/>
</dbReference>
<dbReference type="PANTHER" id="PTHR11070">
    <property type="entry name" value="UVRD / RECB / PCRA DNA HELICASE FAMILY MEMBER"/>
    <property type="match status" value="1"/>
</dbReference>
<gene>
    <name evidence="15" type="ORF">MOZ64_03550</name>
</gene>
<evidence type="ECO:0000256" key="2">
    <source>
        <dbReference type="ARBA" id="ARBA00022741"/>
    </source>
</evidence>
<keyword evidence="16" id="KW-1185">Reference proteome</keyword>
<evidence type="ECO:0000256" key="9">
    <source>
        <dbReference type="ARBA" id="ARBA00034808"/>
    </source>
</evidence>
<keyword evidence="2 11" id="KW-0547">Nucleotide-binding</keyword>
<evidence type="ECO:0000259" key="13">
    <source>
        <dbReference type="PROSITE" id="PS51198"/>
    </source>
</evidence>
<dbReference type="PROSITE" id="PS51198">
    <property type="entry name" value="UVRD_HELICASE_ATP_BIND"/>
    <property type="match status" value="1"/>
</dbReference>
<evidence type="ECO:0000256" key="11">
    <source>
        <dbReference type="PROSITE-ProRule" id="PRU00560"/>
    </source>
</evidence>
<dbReference type="Pfam" id="PF13361">
    <property type="entry name" value="UvrD_C"/>
    <property type="match status" value="1"/>
</dbReference>
<name>A0ABU4WK27_9FIRM</name>
<dbReference type="EC" id="5.6.2.4" evidence="9"/>
<dbReference type="InterPro" id="IPR014016">
    <property type="entry name" value="UvrD-like_ATP-bd"/>
</dbReference>
<dbReference type="CDD" id="cd17932">
    <property type="entry name" value="DEXQc_UvrD"/>
    <property type="match status" value="1"/>
</dbReference>
<sequence>MTEVLDSLNENQYKAATTIDSHVRIIAGAGSGKTRVLMARIVYLVNKIGVYPSRILAITFTNKATNEMKERLIHLLGEDAYSVRISTIHALCVRILREDADKLGYPKSFTILDSDDQRSILNPFYRELDIDKKSFPLNKVIGFISSHKMAHVDPEEAENYVQTEEQEIMVKLYRNYEKKKKEMKAFDFDDLLLEGHHLLNFDREVRKKWQNRLDYIHVDEFQDVDPTQYGIIRLLTGPDTKLCVVGDPDQTIYTWRGASVDIILRFDKDFPDCQTVILNQNYRSTQPILNASNAVIAHNQSRIKKDLFTNLPGKDKIHVHCELDDDQEPLYVAKLVKQRHDQGISYADMAVLYRSNYTSRAFEKRMRQANIPYVVYGGIRFYERQEIKDALSYLKLCTHPDTEDPQQFSLDLAVTRVINQPRRKIGAVSLQKIQEEASARHLNMLETMRHSQDLSGATKKRCEDFVHLIDDLRSHRDDYALEDFLDYVLERSGYMDMLEKEQDTTRIDNLKELKQDIAQTVQENPDTTLETYLQDISLFTDRNEVANSDHLLLMTVHAAKGLEFDTVFLVNFNDGIFPSLRSLDEGGNAALEEERRLCYVAMTRAKKVLYITYNRGYSYMLEGNKLPSRFLKEIPASFIESDAMQTSQHQASKPILSSRPKAGHKSKYRKGDIVEHTVYGQGVIIKVEGRVATIAFDHKIGVKKLNILHPSLKKRES</sequence>
<keyword evidence="4 11" id="KW-0347">Helicase</keyword>
<dbReference type="PROSITE" id="PS51217">
    <property type="entry name" value="UVRD_HELICASE_CTER"/>
    <property type="match status" value="1"/>
</dbReference>
<evidence type="ECO:0000256" key="4">
    <source>
        <dbReference type="ARBA" id="ARBA00022806"/>
    </source>
</evidence>
<feature type="domain" description="UvrD-like helicase C-terminal" evidence="14">
    <location>
        <begin position="286"/>
        <end position="561"/>
    </location>
</feature>
<evidence type="ECO:0000259" key="14">
    <source>
        <dbReference type="PROSITE" id="PS51217"/>
    </source>
</evidence>
<evidence type="ECO:0000256" key="7">
    <source>
        <dbReference type="ARBA" id="ARBA00023235"/>
    </source>
</evidence>
<dbReference type="Gene3D" id="1.10.486.10">
    <property type="entry name" value="PCRA, domain 4"/>
    <property type="match status" value="1"/>
</dbReference>
<reference evidence="15 16" key="1">
    <citation type="submission" date="2022-03" db="EMBL/GenBank/DDBJ databases">
        <title>Novel taxa within the pig intestine.</title>
        <authorList>
            <person name="Wylensek D."/>
            <person name="Bishof K."/>
            <person name="Afrizal A."/>
            <person name="Clavel T."/>
        </authorList>
    </citation>
    <scope>NUCLEOTIDE SEQUENCE [LARGE SCALE GENOMIC DNA]</scope>
    <source>
        <strain evidence="15 16">Cla-KB-P134</strain>
    </source>
</reference>
<comment type="catalytic activity">
    <reaction evidence="10">
        <text>ATP + H2O = ADP + phosphate + H(+)</text>
        <dbReference type="Rhea" id="RHEA:13065"/>
        <dbReference type="ChEBI" id="CHEBI:15377"/>
        <dbReference type="ChEBI" id="CHEBI:15378"/>
        <dbReference type="ChEBI" id="CHEBI:30616"/>
        <dbReference type="ChEBI" id="CHEBI:43474"/>
        <dbReference type="ChEBI" id="CHEBI:456216"/>
        <dbReference type="EC" id="5.6.2.4"/>
    </reaction>
</comment>
<comment type="catalytic activity">
    <reaction evidence="8">
        <text>Couples ATP hydrolysis with the unwinding of duplex DNA by translocating in the 3'-5' direction.</text>
        <dbReference type="EC" id="5.6.2.4"/>
    </reaction>
</comment>
<evidence type="ECO:0000256" key="3">
    <source>
        <dbReference type="ARBA" id="ARBA00022801"/>
    </source>
</evidence>
<keyword evidence="5 11" id="KW-0067">ATP-binding</keyword>
<dbReference type="Proteomes" id="UP001285244">
    <property type="component" value="Unassembled WGS sequence"/>
</dbReference>
<dbReference type="Pfam" id="PF00580">
    <property type="entry name" value="UvrD-helicase"/>
    <property type="match status" value="1"/>
</dbReference>
<dbReference type="EMBL" id="JALBUS010000004">
    <property type="protein sequence ID" value="MDX8416917.1"/>
    <property type="molecule type" value="Genomic_DNA"/>
</dbReference>
<comment type="caution">
    <text evidence="15">The sequence shown here is derived from an EMBL/GenBank/DDBJ whole genome shotgun (WGS) entry which is preliminary data.</text>
</comment>
<evidence type="ECO:0000313" key="15">
    <source>
        <dbReference type="EMBL" id="MDX8416917.1"/>
    </source>
</evidence>
<dbReference type="RefSeq" id="WP_320325231.1">
    <property type="nucleotide sequence ID" value="NZ_JALBUS010000004.1"/>
</dbReference>
<feature type="binding site" evidence="11">
    <location>
        <begin position="27"/>
        <end position="34"/>
    </location>
    <ligand>
        <name>ATP</name>
        <dbReference type="ChEBI" id="CHEBI:30616"/>
    </ligand>
</feature>
<feature type="domain" description="UvrD-like helicase ATP-binding" evidence="13">
    <location>
        <begin position="6"/>
        <end position="285"/>
    </location>
</feature>
<organism evidence="15 16">
    <name type="scientific">Absicoccus intestinalis</name>
    <dbReference type="NCBI Taxonomy" id="2926319"/>
    <lineage>
        <taxon>Bacteria</taxon>
        <taxon>Bacillati</taxon>
        <taxon>Bacillota</taxon>
        <taxon>Erysipelotrichia</taxon>
        <taxon>Erysipelotrichales</taxon>
        <taxon>Erysipelotrichaceae</taxon>
        <taxon>Absicoccus</taxon>
    </lineage>
</organism>
<feature type="region of interest" description="Disordered" evidence="12">
    <location>
        <begin position="646"/>
        <end position="667"/>
    </location>
</feature>
<protein>
    <recommendedName>
        <fullName evidence="9">DNA 3'-5' helicase</fullName>
        <ecNumber evidence="9">5.6.2.4</ecNumber>
    </recommendedName>
</protein>
<keyword evidence="3 11" id="KW-0378">Hydrolase</keyword>
<evidence type="ECO:0000256" key="5">
    <source>
        <dbReference type="ARBA" id="ARBA00022840"/>
    </source>
</evidence>
<evidence type="ECO:0000256" key="8">
    <source>
        <dbReference type="ARBA" id="ARBA00034617"/>
    </source>
</evidence>
<evidence type="ECO:0000256" key="12">
    <source>
        <dbReference type="SAM" id="MobiDB-lite"/>
    </source>
</evidence>
<evidence type="ECO:0000313" key="16">
    <source>
        <dbReference type="Proteomes" id="UP001285244"/>
    </source>
</evidence>
<dbReference type="InterPro" id="IPR014017">
    <property type="entry name" value="DNA_helicase_UvrD-like_C"/>
</dbReference>
<dbReference type="InterPro" id="IPR013986">
    <property type="entry name" value="DExx_box_DNA_helicase_dom_sf"/>
</dbReference>
<evidence type="ECO:0000256" key="1">
    <source>
        <dbReference type="ARBA" id="ARBA00009922"/>
    </source>
</evidence>
<keyword evidence="7" id="KW-0413">Isomerase</keyword>
<dbReference type="SUPFAM" id="SSF52540">
    <property type="entry name" value="P-loop containing nucleoside triphosphate hydrolases"/>
    <property type="match status" value="1"/>
</dbReference>
<accession>A0ABU4WK27</accession>
<dbReference type="InterPro" id="IPR027417">
    <property type="entry name" value="P-loop_NTPase"/>
</dbReference>
<evidence type="ECO:0000256" key="10">
    <source>
        <dbReference type="ARBA" id="ARBA00048988"/>
    </source>
</evidence>
<dbReference type="PANTHER" id="PTHR11070:SF2">
    <property type="entry name" value="ATP-DEPENDENT DNA HELICASE SRS2"/>
    <property type="match status" value="1"/>
</dbReference>
<dbReference type="InterPro" id="IPR000212">
    <property type="entry name" value="DNA_helicase_UvrD/REP"/>
</dbReference>
<evidence type="ECO:0000256" key="6">
    <source>
        <dbReference type="ARBA" id="ARBA00023125"/>
    </source>
</evidence>